<feature type="compositionally biased region" description="Polar residues" evidence="17">
    <location>
        <begin position="38"/>
        <end position="48"/>
    </location>
</feature>
<feature type="transmembrane region" description="Helical" evidence="18">
    <location>
        <begin position="1324"/>
        <end position="1348"/>
    </location>
</feature>
<evidence type="ECO:0000256" key="12">
    <source>
        <dbReference type="ARBA" id="ARBA00023136"/>
    </source>
</evidence>
<evidence type="ECO:0000256" key="3">
    <source>
        <dbReference type="ARBA" id="ARBA00022475"/>
    </source>
</evidence>
<feature type="transmembrane region" description="Helical" evidence="18">
    <location>
        <begin position="523"/>
        <end position="543"/>
    </location>
</feature>
<dbReference type="GO" id="GO:0005509">
    <property type="term" value="F:calcium ion binding"/>
    <property type="evidence" value="ECO:0007669"/>
    <property type="project" value="InterPro"/>
</dbReference>
<evidence type="ECO:0000256" key="18">
    <source>
        <dbReference type="SAM" id="Phobius"/>
    </source>
</evidence>
<dbReference type="FunFam" id="1.10.287.70:FF:000093">
    <property type="entry name" value="Calcium channel subunit Cch1"/>
    <property type="match status" value="1"/>
</dbReference>
<evidence type="ECO:0000256" key="16">
    <source>
        <dbReference type="ARBA" id="ARBA00067459"/>
    </source>
</evidence>
<feature type="transmembrane region" description="Helical" evidence="18">
    <location>
        <begin position="1453"/>
        <end position="1476"/>
    </location>
</feature>
<keyword evidence="8" id="KW-0106">Calcium</keyword>
<feature type="compositionally biased region" description="Basic and acidic residues" evidence="17">
    <location>
        <begin position="134"/>
        <end position="144"/>
    </location>
</feature>
<keyword evidence="4" id="KW-0597">Phosphoprotein</keyword>
<feature type="transmembrane region" description="Helical" evidence="18">
    <location>
        <begin position="806"/>
        <end position="828"/>
    </location>
</feature>
<dbReference type="GO" id="GO:0098703">
    <property type="term" value="P:calcium ion import across plasma membrane"/>
    <property type="evidence" value="ECO:0007669"/>
    <property type="project" value="TreeGrafter"/>
</dbReference>
<organism evidence="20 21">
    <name type="scientific">Malassezia sympodialis (strain ATCC 42132)</name>
    <name type="common">Atopic eczema-associated yeast</name>
    <dbReference type="NCBI Taxonomy" id="1230383"/>
    <lineage>
        <taxon>Eukaryota</taxon>
        <taxon>Fungi</taxon>
        <taxon>Dikarya</taxon>
        <taxon>Basidiomycota</taxon>
        <taxon>Ustilaginomycotina</taxon>
        <taxon>Malasseziomycetes</taxon>
        <taxon>Malasseziales</taxon>
        <taxon>Malasseziaceae</taxon>
        <taxon>Malassezia</taxon>
    </lineage>
</organism>
<dbReference type="Proteomes" id="UP000186303">
    <property type="component" value="Chromosome 2"/>
</dbReference>
<accession>A0A1M8A4E8</accession>
<feature type="compositionally biased region" description="Polar residues" evidence="17">
    <location>
        <begin position="1900"/>
        <end position="1912"/>
    </location>
</feature>
<dbReference type="OMA" id="NFADHRP"/>
<dbReference type="Gene3D" id="1.10.238.10">
    <property type="entry name" value="EF-hand"/>
    <property type="match status" value="1"/>
</dbReference>
<keyword evidence="14" id="KW-0407">Ion channel</keyword>
<comment type="subcellular location">
    <subcellularLocation>
        <location evidence="1">Cell membrane</location>
        <topology evidence="1">Multi-pass membrane protein</topology>
    </subcellularLocation>
</comment>
<feature type="compositionally biased region" description="Low complexity" evidence="17">
    <location>
        <begin position="2121"/>
        <end position="2133"/>
    </location>
</feature>
<feature type="transmembrane region" description="Helical" evidence="18">
    <location>
        <begin position="1746"/>
        <end position="1766"/>
    </location>
</feature>
<sequence length="2199" mass="250772">MPDTGSPRETRVVDLDIPGRERDEPISPSRITRPVPNRPQSADLTQGLEQMLHDESSDSSEPSEPSGLVSVPLSDINSPSEYGKHRPPLTTVGGSLPDWISTSSLNYDDETKSLDIALGDVYDTFHLSPDLLDGSDRRSSRRSTEQNWRSYLPLSGLDNDIQPSGEPPQDEENRIMEKTSISSLRDLFRNLRDKSHATLERARKKREDKRRSRMTSSVWLPMQGLDGQRDTSVRDTRHIYQKLRGKSLTCFSPHNPLRITLAKVLESWWIEPFILILILINLIVLIVTSSRDVRNYPLNFDNINKVEGVILLVVFCLYTLDMFARIIVSGLIINPPPECDQHAKEHDGVPLHERSNTWEVLANTWNSYVDSIFRFLRPFSKEVQEHAEAKLATLNPVEGLASKENDAPYPDAEHAPTEENHHWFMRVFYRLVSVCLHVSHTITGDSEQLCNQAYLRHSWNRVDCLAIICYWVALALQVTGAGSTSSHHIYVFRALSVLRCSRLLGLWEGTETILRSLKRVAPLLLRVASFMVFAMVLFAVIGIQSFKGSYLRSCVWIGDLNNEPNQNYTLNQLCGGSVDPNNQSQVVGHFPYQGNQPTGMDPKGYICPYGQLCMEQESNPYNNVQSFDDIFHSLLQVAVIVSLNGWSNTMYDMVDADYYTAVIFFIVGIVLLNFWLANLFVAVISHSFASLSAQTDRSAFAAEAMKGRQQVQTEPTRRRRRRYVVEWYRNKRRYTQYFWLALIVLSVSVQGSQASYEFPSQRVWREQIERYLMVAFDVEIIIRIAFDTMDAGFWSFFDRKRNALDLLIAVITTIIQIPVVHDSSWYPWLTFFQLLRFYRVIAAIPRMKSLLLRVVGSMSALFNMIAFLVMAIFLAALLSIQLLRGDIRAQDDDGDEFEFTWKQLFNGFLGVYQIFSSENWSDTLLNVVASSTRFEQGAISAIFLVGWFFFANFILLQMFIAVINENFRVAEGDKYKQQMEHYLRRSEPPRESIINRIMQWLSPFRVPLEQNTVTHRFQGPVVENTAEFADTSRVKPKEEAPLRSLFMSLVTPDQAGFAFGTLQRVLRLDKPNEHARLEALQMQAGSDKPSRTMDDFEELVRGRDNSGTLSRDYLRTMRNDLGLSSQEEENEFLNNYMNNSHQNPRVRLARLLAEHPSYDRSWFLFSNRNPVRRFCQSLAKTSHGERVFGRPVNKWRNYAFQSVVFASIVTSLVLAGIATPDYRKKFYMEHQTQVYSWYSLIEMSVSAIFVVEFFVKTIADGFAFTPNAYLLNMWNLLDMFVLISLLINVISEIVVPGGVSHFTRALKAFRALRLINLSSLMRDTFHAVMIAGAGHILDASLLALLYIIPYAVWGQNLFAGLLYSCNDDGDHIQTKLDCHGEYASTPLNWSFLAPRAWHNPSDGSIYSFDDFKSALLILFEIVSLEGWIDVMTRAMSITGRDRQPSPDASQHNAIFFLIYNLIGAVSVLTLFVSVIIENFQRYSGAAYLTTEQRQWLDLKRQLQRQNASKRPKAAPSRRFVRWCYEVSTRKRGWWMRLMTLLHCVVLVMLMSQTNDDSMAVDRGRSIAYSALSVVFLFDILVRFIGLGFTSFRRSYWNLYDVIVMAGVFSTSISRSVFPNSSQVHAQLQKIFLTCVTLKLVQRSDALNLLFKTGIGSIPAILALFLLWFTMFLVWGIMLVEVFGLTKWGANETHAKNLSTLWGTLIFLSMTSTGEGWNSYMHDYGVQSPRCTPSDNYLSTDCGSVPWAYFLFISWNIISMFIFLNMFTGTVVENFSYVYHLQGSTALSREQMRIYKDVWSLFDPMGKGYISRDQVVPFLARLTGMFEVGLYPPQMRLKALLAQSKVGDVNDEASSPTSRRNIFRFRTPRSPMSRTPNSRSPQSHSPHSSRSTSPNPASPYTPRTNPTLPSETGSFLEVGTHSPQSQGAPSFLNADIDMSGEKRPRIESGIDLDKLEGALQNADPAELAMRRRRFNRMYHEALMADKGKGISFSSMLFVLAYHKMCGSPVNLEVSEFIERRALMDKIDAQINLERVRGLLRGVYMRRRFLAMLREGAHIHMMTDGTNVPTIHIQRPLSETAGPSRPRIRIDTSLGMLGEGDTRNMLHTPENIRSNYSSDDGDSASASDVHVSPHSVNLPRRRLSFHHDDENPFQDNSTYDLSQLPLHPPADMDTWTQIMQRLSVDSRVADADMMPPSNDPS</sequence>
<feature type="transmembrane region" description="Helical" evidence="18">
    <location>
        <begin position="1279"/>
        <end position="1303"/>
    </location>
</feature>
<feature type="transmembrane region" description="Helical" evidence="18">
    <location>
        <begin position="1652"/>
        <end position="1677"/>
    </location>
</feature>
<dbReference type="InterPro" id="IPR027359">
    <property type="entry name" value="Volt_channel_dom_sf"/>
</dbReference>
<feature type="transmembrane region" description="Helical" evidence="18">
    <location>
        <begin position="860"/>
        <end position="880"/>
    </location>
</feature>
<evidence type="ECO:0000256" key="7">
    <source>
        <dbReference type="ARBA" id="ARBA00022692"/>
    </source>
</evidence>
<keyword evidence="2" id="KW-0813">Transport</keyword>
<evidence type="ECO:0000256" key="11">
    <source>
        <dbReference type="ARBA" id="ARBA00023065"/>
    </source>
</evidence>
<dbReference type="STRING" id="1230383.A0A1M8A4E8"/>
<evidence type="ECO:0000256" key="6">
    <source>
        <dbReference type="ARBA" id="ARBA00022673"/>
    </source>
</evidence>
<feature type="transmembrane region" description="Helical" evidence="18">
    <location>
        <begin position="308"/>
        <end position="328"/>
    </location>
</feature>
<dbReference type="GO" id="GO:0005891">
    <property type="term" value="C:voltage-gated calcium channel complex"/>
    <property type="evidence" value="ECO:0007669"/>
    <property type="project" value="TreeGrafter"/>
</dbReference>
<dbReference type="EMBL" id="LT671822">
    <property type="protein sequence ID" value="SHO77316.1"/>
    <property type="molecule type" value="Genomic_DNA"/>
</dbReference>
<keyword evidence="11" id="KW-0406">Ion transport</keyword>
<dbReference type="OrthoDB" id="416585at2759"/>
<evidence type="ECO:0000256" key="17">
    <source>
        <dbReference type="SAM" id="MobiDB-lite"/>
    </source>
</evidence>
<evidence type="ECO:0000256" key="14">
    <source>
        <dbReference type="ARBA" id="ARBA00023303"/>
    </source>
</evidence>
<evidence type="ECO:0000256" key="8">
    <source>
        <dbReference type="ARBA" id="ARBA00022837"/>
    </source>
</evidence>
<dbReference type="FunFam" id="1.10.287.70:FF:000153">
    <property type="entry name" value="High-affinity cell membrane calcium channel protein"/>
    <property type="match status" value="1"/>
</dbReference>
<feature type="compositionally biased region" description="Low complexity" evidence="17">
    <location>
        <begin position="1875"/>
        <end position="1894"/>
    </location>
</feature>
<reference evidence="21" key="1">
    <citation type="journal article" date="2017" name="Nucleic Acids Res.">
        <title>Proteogenomics produces comprehensive and highly accurate protein-coding gene annotation in a complete genome assembly of Malassezia sympodialis.</title>
        <authorList>
            <person name="Zhu Y."/>
            <person name="Engstroem P.G."/>
            <person name="Tellgren-Roth C."/>
            <person name="Baudo C.D."/>
            <person name="Kennell J.C."/>
            <person name="Sun S."/>
            <person name="Billmyre R.B."/>
            <person name="Schroeder M.S."/>
            <person name="Andersson A."/>
            <person name="Holm T."/>
            <person name="Sigurgeirsson B."/>
            <person name="Wu G."/>
            <person name="Sankaranarayanan S.R."/>
            <person name="Siddharthan R."/>
            <person name="Sanyal K."/>
            <person name="Lundeberg J."/>
            <person name="Nystedt B."/>
            <person name="Boekhout T."/>
            <person name="Dawson T.L. Jr."/>
            <person name="Heitman J."/>
            <person name="Scheynius A."/>
            <person name="Lehtioe J."/>
        </authorList>
    </citation>
    <scope>NUCLEOTIDE SEQUENCE [LARGE SCALE GENOMIC DNA]</scope>
    <source>
        <strain evidence="21">ATCC 42132</strain>
    </source>
</reference>
<dbReference type="Gene3D" id="1.10.287.70">
    <property type="match status" value="4"/>
</dbReference>
<dbReference type="PROSITE" id="PS50222">
    <property type="entry name" value="EF_HAND_2"/>
    <property type="match status" value="1"/>
</dbReference>
<feature type="transmembrane region" description="Helical" evidence="18">
    <location>
        <begin position="941"/>
        <end position="963"/>
    </location>
</feature>
<keyword evidence="9" id="KW-0851">Voltage-gated channel</keyword>
<keyword evidence="7 18" id="KW-0812">Transmembrane</keyword>
<feature type="transmembrane region" description="Helical" evidence="18">
    <location>
        <begin position="1565"/>
        <end position="1584"/>
    </location>
</feature>
<keyword evidence="6" id="KW-0107">Calcium channel</keyword>
<proteinExistence type="inferred from homology"/>
<feature type="transmembrane region" description="Helical" evidence="18">
    <location>
        <begin position="1237"/>
        <end position="1259"/>
    </location>
</feature>
<dbReference type="Gene3D" id="1.20.120.350">
    <property type="entry name" value="Voltage-gated potassium channels. Chain C"/>
    <property type="match status" value="5"/>
</dbReference>
<dbReference type="InterPro" id="IPR002048">
    <property type="entry name" value="EF_hand_dom"/>
</dbReference>
<keyword evidence="3" id="KW-1003">Cell membrane</keyword>
<dbReference type="InterPro" id="IPR005821">
    <property type="entry name" value="Ion_trans_dom"/>
</dbReference>
<feature type="region of interest" description="Disordered" evidence="17">
    <location>
        <begin position="1"/>
        <end position="93"/>
    </location>
</feature>
<feature type="transmembrane region" description="Helical" evidence="18">
    <location>
        <begin position="658"/>
        <end position="684"/>
    </location>
</feature>
<dbReference type="PANTHER" id="PTHR45628">
    <property type="entry name" value="VOLTAGE-DEPENDENT CALCIUM CHANNEL TYPE A SUBUNIT ALPHA-1"/>
    <property type="match status" value="1"/>
</dbReference>
<feature type="transmembrane region" description="Helical" evidence="18">
    <location>
        <begin position="1533"/>
        <end position="1553"/>
    </location>
</feature>
<keyword evidence="5" id="KW-0109">Calcium transport</keyword>
<evidence type="ECO:0000256" key="9">
    <source>
        <dbReference type="ARBA" id="ARBA00022882"/>
    </source>
</evidence>
<dbReference type="SUPFAM" id="SSF81324">
    <property type="entry name" value="Voltage-gated potassium channels"/>
    <property type="match status" value="4"/>
</dbReference>
<dbReference type="PANTHER" id="PTHR45628:SF7">
    <property type="entry name" value="VOLTAGE-DEPENDENT CALCIUM CHANNEL TYPE A SUBUNIT ALPHA-1"/>
    <property type="match status" value="1"/>
</dbReference>
<evidence type="ECO:0000313" key="21">
    <source>
        <dbReference type="Proteomes" id="UP000186303"/>
    </source>
</evidence>
<dbReference type="InterPro" id="IPR050599">
    <property type="entry name" value="VDCC_alpha-1_subunit"/>
</dbReference>
<evidence type="ECO:0000256" key="1">
    <source>
        <dbReference type="ARBA" id="ARBA00004651"/>
    </source>
</evidence>
<keyword evidence="10 18" id="KW-1133">Transmembrane helix</keyword>
<feature type="transmembrane region" description="Helical" evidence="18">
    <location>
        <begin position="768"/>
        <end position="786"/>
    </location>
</feature>
<evidence type="ECO:0000256" key="4">
    <source>
        <dbReference type="ARBA" id="ARBA00022553"/>
    </source>
</evidence>
<feature type="compositionally biased region" description="Basic and acidic residues" evidence="17">
    <location>
        <begin position="1"/>
        <end position="25"/>
    </location>
</feature>
<evidence type="ECO:0000313" key="20">
    <source>
        <dbReference type="EMBL" id="SHO77316.1"/>
    </source>
</evidence>
<evidence type="ECO:0000259" key="19">
    <source>
        <dbReference type="PROSITE" id="PS50222"/>
    </source>
</evidence>
<feature type="transmembrane region" description="Helical" evidence="18">
    <location>
        <begin position="268"/>
        <end position="288"/>
    </location>
</feature>
<keyword evidence="12 18" id="KW-0472">Membrane</keyword>
<feature type="transmembrane region" description="Helical" evidence="18">
    <location>
        <begin position="737"/>
        <end position="756"/>
    </location>
</feature>
<feature type="transmembrane region" description="Helical" evidence="18">
    <location>
        <begin position="1596"/>
        <end position="1617"/>
    </location>
</feature>
<feature type="transmembrane region" description="Helical" evidence="18">
    <location>
        <begin position="1198"/>
        <end position="1217"/>
    </location>
</feature>
<feature type="region of interest" description="Disordered" evidence="17">
    <location>
        <begin position="129"/>
        <end position="174"/>
    </location>
</feature>
<feature type="region of interest" description="Disordered" evidence="17">
    <location>
        <begin position="1847"/>
        <end position="1934"/>
    </location>
</feature>
<evidence type="ECO:0000256" key="15">
    <source>
        <dbReference type="ARBA" id="ARBA00061395"/>
    </source>
</evidence>
<name>A0A1M8A4E8_MALS4</name>
<feature type="region of interest" description="Disordered" evidence="17">
    <location>
        <begin position="2097"/>
        <end position="2133"/>
    </location>
</feature>
<evidence type="ECO:0000256" key="13">
    <source>
        <dbReference type="ARBA" id="ARBA00023180"/>
    </source>
</evidence>
<feature type="domain" description="EF-hand" evidence="19">
    <location>
        <begin position="1789"/>
        <end position="1824"/>
    </location>
</feature>
<keyword evidence="13" id="KW-0325">Glycoprotein</keyword>
<evidence type="ECO:0000256" key="5">
    <source>
        <dbReference type="ARBA" id="ARBA00022568"/>
    </source>
</evidence>
<dbReference type="VEuPathDB" id="FungiDB:MSYG_1657"/>
<gene>
    <name evidence="20" type="ORF">MSYG_1657</name>
</gene>
<dbReference type="Pfam" id="PF00520">
    <property type="entry name" value="Ion_trans"/>
    <property type="match status" value="4"/>
</dbReference>
<dbReference type="GO" id="GO:0008331">
    <property type="term" value="F:high voltage-gated calcium channel activity"/>
    <property type="evidence" value="ECO:0007669"/>
    <property type="project" value="TreeGrafter"/>
</dbReference>
<protein>
    <recommendedName>
        <fullName evidence="16">Calcium-channel protein CCH1</fullName>
    </recommendedName>
</protein>
<keyword evidence="21" id="KW-1185">Reference proteome</keyword>
<evidence type="ECO:0000256" key="2">
    <source>
        <dbReference type="ARBA" id="ARBA00022448"/>
    </source>
</evidence>
<comment type="similarity">
    <text evidence="15">Belongs to the calcium channel alpha-1 subunit (TC 1.A.1.11) family.</text>
</comment>
<evidence type="ECO:0000256" key="10">
    <source>
        <dbReference type="ARBA" id="ARBA00022989"/>
    </source>
</evidence>